<protein>
    <submittedName>
        <fullName evidence="5">ArsR family transcriptional regulator</fullName>
    </submittedName>
</protein>
<dbReference type="InterPro" id="IPR001845">
    <property type="entry name" value="HTH_ArsR_DNA-bd_dom"/>
</dbReference>
<dbReference type="PANTHER" id="PTHR43132:SF6">
    <property type="entry name" value="HTH-TYPE TRANSCRIPTIONAL REPRESSOR CZRA"/>
    <property type="match status" value="1"/>
</dbReference>
<name>A0A2M7IND1_9BACT</name>
<dbReference type="Gene3D" id="1.10.10.10">
    <property type="entry name" value="Winged helix-like DNA-binding domain superfamily/Winged helix DNA-binding domain"/>
    <property type="match status" value="1"/>
</dbReference>
<dbReference type="CDD" id="cd00090">
    <property type="entry name" value="HTH_ARSR"/>
    <property type="match status" value="1"/>
</dbReference>
<sequence>MGAVTKCAEQFGLVGDPTRMKICWLLCKHKELSVGDIADILGVSVSVVSHSLKKLKQSMLVEARKEQKYVFYSLADTDFTGVIRNSLKHA</sequence>
<organism evidence="5 6">
    <name type="scientific">Candidatus Kaiserbacteria bacterium CG_4_8_14_3_um_filter_38_9</name>
    <dbReference type="NCBI Taxonomy" id="1974599"/>
    <lineage>
        <taxon>Bacteria</taxon>
        <taxon>Candidatus Kaiseribacteriota</taxon>
    </lineage>
</organism>
<dbReference type="AlphaFoldDB" id="A0A2M7IND1"/>
<reference evidence="6" key="1">
    <citation type="submission" date="2017-09" db="EMBL/GenBank/DDBJ databases">
        <title>Depth-based differentiation of microbial function through sediment-hosted aquifers and enrichment of novel symbionts in the deep terrestrial subsurface.</title>
        <authorList>
            <person name="Probst A.J."/>
            <person name="Ladd B."/>
            <person name="Jarett J.K."/>
            <person name="Geller-Mcgrath D.E."/>
            <person name="Sieber C.M.K."/>
            <person name="Emerson J.B."/>
            <person name="Anantharaman K."/>
            <person name="Thomas B.C."/>
            <person name="Malmstrom R."/>
            <person name="Stieglmeier M."/>
            <person name="Klingl A."/>
            <person name="Woyke T."/>
            <person name="Ryan C.M."/>
            <person name="Banfield J.F."/>
        </authorList>
    </citation>
    <scope>NUCLEOTIDE SEQUENCE [LARGE SCALE GENOMIC DNA]</scope>
</reference>
<feature type="domain" description="HTH arsR-type" evidence="4">
    <location>
        <begin position="1"/>
        <end position="90"/>
    </location>
</feature>
<gene>
    <name evidence="5" type="ORF">COZ82_02960</name>
</gene>
<evidence type="ECO:0000256" key="1">
    <source>
        <dbReference type="ARBA" id="ARBA00023015"/>
    </source>
</evidence>
<keyword evidence="1" id="KW-0805">Transcription regulation</keyword>
<dbReference type="PROSITE" id="PS50987">
    <property type="entry name" value="HTH_ARSR_2"/>
    <property type="match status" value="1"/>
</dbReference>
<dbReference type="InterPro" id="IPR051011">
    <property type="entry name" value="Metal_resp_trans_reg"/>
</dbReference>
<dbReference type="EMBL" id="PFHR01000154">
    <property type="protein sequence ID" value="PIW96810.1"/>
    <property type="molecule type" value="Genomic_DNA"/>
</dbReference>
<dbReference type="SMART" id="SM00418">
    <property type="entry name" value="HTH_ARSR"/>
    <property type="match status" value="1"/>
</dbReference>
<dbReference type="InterPro" id="IPR036388">
    <property type="entry name" value="WH-like_DNA-bd_sf"/>
</dbReference>
<dbReference type="PANTHER" id="PTHR43132">
    <property type="entry name" value="ARSENICAL RESISTANCE OPERON REPRESSOR ARSR-RELATED"/>
    <property type="match status" value="1"/>
</dbReference>
<dbReference type="SUPFAM" id="SSF46785">
    <property type="entry name" value="Winged helix' DNA-binding domain"/>
    <property type="match status" value="1"/>
</dbReference>
<evidence type="ECO:0000256" key="3">
    <source>
        <dbReference type="ARBA" id="ARBA00023163"/>
    </source>
</evidence>
<accession>A0A2M7IND1</accession>
<evidence type="ECO:0000313" key="6">
    <source>
        <dbReference type="Proteomes" id="UP000230837"/>
    </source>
</evidence>
<evidence type="ECO:0000259" key="4">
    <source>
        <dbReference type="PROSITE" id="PS50987"/>
    </source>
</evidence>
<dbReference type="GO" id="GO:0003700">
    <property type="term" value="F:DNA-binding transcription factor activity"/>
    <property type="evidence" value="ECO:0007669"/>
    <property type="project" value="InterPro"/>
</dbReference>
<keyword evidence="3" id="KW-0804">Transcription</keyword>
<evidence type="ECO:0000256" key="2">
    <source>
        <dbReference type="ARBA" id="ARBA00023125"/>
    </source>
</evidence>
<proteinExistence type="predicted"/>
<dbReference type="Proteomes" id="UP000230837">
    <property type="component" value="Unassembled WGS sequence"/>
</dbReference>
<dbReference type="PRINTS" id="PR00778">
    <property type="entry name" value="HTHARSR"/>
</dbReference>
<evidence type="ECO:0000313" key="5">
    <source>
        <dbReference type="EMBL" id="PIW96810.1"/>
    </source>
</evidence>
<dbReference type="InterPro" id="IPR011991">
    <property type="entry name" value="ArsR-like_HTH"/>
</dbReference>
<dbReference type="Pfam" id="PF01022">
    <property type="entry name" value="HTH_5"/>
    <property type="match status" value="1"/>
</dbReference>
<dbReference type="InterPro" id="IPR036390">
    <property type="entry name" value="WH_DNA-bd_sf"/>
</dbReference>
<dbReference type="NCBIfam" id="NF033788">
    <property type="entry name" value="HTH_metalloreg"/>
    <property type="match status" value="1"/>
</dbReference>
<keyword evidence="2" id="KW-0238">DNA-binding</keyword>
<dbReference type="GO" id="GO:0003677">
    <property type="term" value="F:DNA binding"/>
    <property type="evidence" value="ECO:0007669"/>
    <property type="project" value="UniProtKB-KW"/>
</dbReference>
<comment type="caution">
    <text evidence="5">The sequence shown here is derived from an EMBL/GenBank/DDBJ whole genome shotgun (WGS) entry which is preliminary data.</text>
</comment>